<dbReference type="RefSeq" id="WP_048895913.1">
    <property type="nucleotide sequence ID" value="NZ_LFOD01000012.1"/>
</dbReference>
<dbReference type="Proteomes" id="UP000037594">
    <property type="component" value="Unassembled WGS sequence"/>
</dbReference>
<sequence>MSEYPNDIHPDYPVATAYTADGAVYDYVGGWETAISMANEGYRIVVHEGDAHLSKDQLQQAVNDELAGAIDCFGEGHRK</sequence>
<evidence type="ECO:0000313" key="1">
    <source>
        <dbReference type="EMBL" id="KMV17566.1"/>
    </source>
</evidence>
<dbReference type="EMBL" id="LFOD01000012">
    <property type="protein sequence ID" value="KMV17566.1"/>
    <property type="molecule type" value="Genomic_DNA"/>
</dbReference>
<gene>
    <name evidence="1" type="ORF">ACT17_14815</name>
</gene>
<organism evidence="1 2">
    <name type="scientific">Mycolicibacterium conceptionense</name>
    <dbReference type="NCBI Taxonomy" id="451644"/>
    <lineage>
        <taxon>Bacteria</taxon>
        <taxon>Bacillati</taxon>
        <taxon>Actinomycetota</taxon>
        <taxon>Actinomycetes</taxon>
        <taxon>Mycobacteriales</taxon>
        <taxon>Mycobacteriaceae</taxon>
        <taxon>Mycolicibacterium</taxon>
    </lineage>
</organism>
<comment type="caution">
    <text evidence="1">The sequence shown here is derived from an EMBL/GenBank/DDBJ whole genome shotgun (WGS) entry which is preliminary data.</text>
</comment>
<proteinExistence type="predicted"/>
<dbReference type="PATRIC" id="fig|451644.5.peg.3064"/>
<reference evidence="1 2" key="1">
    <citation type="submission" date="2015-06" db="EMBL/GenBank/DDBJ databases">
        <title>Genome sequence of Mycobacterium conceptionense strain MLE.</title>
        <authorList>
            <person name="Greninger A.L."/>
            <person name="Cunningham G."/>
            <person name="Chiu C.Y."/>
            <person name="Miller S."/>
        </authorList>
    </citation>
    <scope>NUCLEOTIDE SEQUENCE [LARGE SCALE GENOMIC DNA]</scope>
    <source>
        <strain evidence="1 2">MLE</strain>
    </source>
</reference>
<dbReference type="AlphaFoldDB" id="A0A0J8U827"/>
<accession>A0A0J8U827</accession>
<protein>
    <submittedName>
        <fullName evidence="1">Uncharacterized protein</fullName>
    </submittedName>
</protein>
<name>A0A0J8U827_9MYCO</name>
<evidence type="ECO:0000313" key="2">
    <source>
        <dbReference type="Proteomes" id="UP000037594"/>
    </source>
</evidence>
<dbReference type="OrthoDB" id="4762728at2"/>